<dbReference type="SUPFAM" id="SSF141371">
    <property type="entry name" value="PilZ domain-like"/>
    <property type="match status" value="1"/>
</dbReference>
<evidence type="ECO:0000259" key="1">
    <source>
        <dbReference type="Pfam" id="PF07238"/>
    </source>
</evidence>
<protein>
    <submittedName>
        <fullName evidence="2">PilZ domain-containing protein</fullName>
    </submittedName>
</protein>
<evidence type="ECO:0000313" key="2">
    <source>
        <dbReference type="EMBL" id="MCZ0864658.1"/>
    </source>
</evidence>
<dbReference type="Proteomes" id="UP001069090">
    <property type="component" value="Unassembled WGS sequence"/>
</dbReference>
<gene>
    <name evidence="2" type="ORF">O0V09_05570</name>
</gene>
<name>A0A9J6RJS8_9GAMM</name>
<feature type="domain" description="PilZ" evidence="1">
    <location>
        <begin position="5"/>
        <end position="111"/>
    </location>
</feature>
<comment type="caution">
    <text evidence="2">The sequence shown here is derived from an EMBL/GenBank/DDBJ whole genome shotgun (WGS) entry which is preliminary data.</text>
</comment>
<evidence type="ECO:0000313" key="3">
    <source>
        <dbReference type="Proteomes" id="UP001069090"/>
    </source>
</evidence>
<sequence>MNNNEKRSESRVSEQATIFVETYSSGSFGGTKVVICNSLDISANGLQFQMDEKPELGSILRLFAEFNDQQAPMQLIGEVKWVVPQGQDFNIGFAIYDAEDTDIIQWKQLIAQRLQPEDNA</sequence>
<keyword evidence="3" id="KW-1185">Reference proteome</keyword>
<dbReference type="InterPro" id="IPR009875">
    <property type="entry name" value="PilZ_domain"/>
</dbReference>
<dbReference type="EMBL" id="JAPTGG010000003">
    <property type="protein sequence ID" value="MCZ0864658.1"/>
    <property type="molecule type" value="Genomic_DNA"/>
</dbReference>
<dbReference type="GO" id="GO:0035438">
    <property type="term" value="F:cyclic-di-GMP binding"/>
    <property type="evidence" value="ECO:0007669"/>
    <property type="project" value="InterPro"/>
</dbReference>
<accession>A0A9J6RJS8</accession>
<proteinExistence type="predicted"/>
<organism evidence="2 3">
    <name type="scientific">Dasania phycosphaerae</name>
    <dbReference type="NCBI Taxonomy" id="2950436"/>
    <lineage>
        <taxon>Bacteria</taxon>
        <taxon>Pseudomonadati</taxon>
        <taxon>Pseudomonadota</taxon>
        <taxon>Gammaproteobacteria</taxon>
        <taxon>Cellvibrionales</taxon>
        <taxon>Spongiibacteraceae</taxon>
        <taxon>Dasania</taxon>
    </lineage>
</organism>
<dbReference type="Gene3D" id="2.40.10.220">
    <property type="entry name" value="predicted glycosyltransferase like domains"/>
    <property type="match status" value="1"/>
</dbReference>
<dbReference type="AlphaFoldDB" id="A0A9J6RJS8"/>
<dbReference type="Pfam" id="PF07238">
    <property type="entry name" value="PilZ"/>
    <property type="match status" value="1"/>
</dbReference>
<reference evidence="2 3" key="1">
    <citation type="submission" date="2022-12" db="EMBL/GenBank/DDBJ databases">
        <title>Dasania phycosphaerae sp. nov., isolated from particulate material of the south coast of Korea.</title>
        <authorList>
            <person name="Jiang Y."/>
        </authorList>
    </citation>
    <scope>NUCLEOTIDE SEQUENCE [LARGE SCALE GENOMIC DNA]</scope>
    <source>
        <strain evidence="2 3">GY-19</strain>
    </source>
</reference>
<dbReference type="RefSeq" id="WP_258330809.1">
    <property type="nucleotide sequence ID" value="NZ_JAPTGG010000003.1"/>
</dbReference>